<evidence type="ECO:0000313" key="2">
    <source>
        <dbReference type="EMBL" id="NUV29873.1"/>
    </source>
</evidence>
<accession>A0A7Y6CC85</accession>
<keyword evidence="3" id="KW-1185">Reference proteome</keyword>
<feature type="compositionally biased region" description="Basic and acidic residues" evidence="1">
    <location>
        <begin position="49"/>
        <end position="63"/>
    </location>
</feature>
<comment type="caution">
    <text evidence="2">The sequence shown here is derived from an EMBL/GenBank/DDBJ whole genome shotgun (WGS) entry which is preliminary data.</text>
</comment>
<sequence length="63" mass="7034">MQIPEDSERPEGTSDSVPEPGREGDQAHHPRPCPPPPGHVRCPMLGCGRPHELPRTSGERRRY</sequence>
<reference evidence="2 3" key="1">
    <citation type="submission" date="2020-03" db="EMBL/GenBank/DDBJ databases">
        <title>Complete genome sequence of sixteen Streptomyces strains facilitates identification of candidate genes involved in plant growth-promotion in grain legumes and cereals.</title>
        <authorList>
            <person name="Gopalakrishnan S."/>
            <person name="Thakur V."/>
            <person name="Saxena R."/>
            <person name="Vadlamudi S."/>
            <person name="Purohit S."/>
            <person name="Kumar V."/>
            <person name="Rathore A."/>
            <person name="Chitikineni A."/>
            <person name="Varshney R.K."/>
        </authorList>
    </citation>
    <scope>NUCLEOTIDE SEQUENCE [LARGE SCALE GENOMIC DNA]</scope>
    <source>
        <strain evidence="2 3">KAI-180</strain>
    </source>
</reference>
<protein>
    <submittedName>
        <fullName evidence="2">Uncharacterized protein</fullName>
    </submittedName>
</protein>
<proteinExistence type="predicted"/>
<evidence type="ECO:0000256" key="1">
    <source>
        <dbReference type="SAM" id="MobiDB-lite"/>
    </source>
</evidence>
<name>A0A7Y6CC85_9ACTN</name>
<feature type="region of interest" description="Disordered" evidence="1">
    <location>
        <begin position="1"/>
        <end position="63"/>
    </location>
</feature>
<organism evidence="2 3">
    <name type="scientific">Streptomyces odorifer</name>
    <dbReference type="NCBI Taxonomy" id="53450"/>
    <lineage>
        <taxon>Bacteria</taxon>
        <taxon>Bacillati</taxon>
        <taxon>Actinomycetota</taxon>
        <taxon>Actinomycetes</taxon>
        <taxon>Kitasatosporales</taxon>
        <taxon>Streptomycetaceae</taxon>
        <taxon>Streptomyces</taxon>
        <taxon>Streptomyces albidoflavus group</taxon>
    </lineage>
</organism>
<feature type="compositionally biased region" description="Basic and acidic residues" evidence="1">
    <location>
        <begin position="1"/>
        <end position="12"/>
    </location>
</feature>
<dbReference type="AlphaFoldDB" id="A0A7Y6CC85"/>
<gene>
    <name evidence="2" type="ORF">G6W59_16385</name>
</gene>
<dbReference type="Proteomes" id="UP000540128">
    <property type="component" value="Unassembled WGS sequence"/>
</dbReference>
<evidence type="ECO:0000313" key="3">
    <source>
        <dbReference type="Proteomes" id="UP000540128"/>
    </source>
</evidence>
<dbReference type="EMBL" id="JAANNT010000013">
    <property type="protein sequence ID" value="NUV29873.1"/>
    <property type="molecule type" value="Genomic_DNA"/>
</dbReference>